<comment type="caution">
    <text evidence="3">The sequence shown here is derived from an EMBL/GenBank/DDBJ whole genome shotgun (WGS) entry which is preliminary data.</text>
</comment>
<keyword evidence="4" id="KW-1185">Reference proteome</keyword>
<feature type="compositionally biased region" description="Basic and acidic residues" evidence="1">
    <location>
        <begin position="116"/>
        <end position="128"/>
    </location>
</feature>
<dbReference type="Proteomes" id="UP000608955">
    <property type="component" value="Unassembled WGS sequence"/>
</dbReference>
<evidence type="ECO:0000256" key="2">
    <source>
        <dbReference type="SAM" id="SignalP"/>
    </source>
</evidence>
<evidence type="ECO:0000256" key="1">
    <source>
        <dbReference type="SAM" id="MobiDB-lite"/>
    </source>
</evidence>
<accession>A0A919CVD0</accession>
<evidence type="ECO:0000313" key="3">
    <source>
        <dbReference type="EMBL" id="GHD89443.1"/>
    </source>
</evidence>
<feature type="compositionally biased region" description="Basic and acidic residues" evidence="1">
    <location>
        <begin position="25"/>
        <end position="40"/>
    </location>
</feature>
<evidence type="ECO:0000313" key="4">
    <source>
        <dbReference type="Proteomes" id="UP000608955"/>
    </source>
</evidence>
<organism evidence="3 4">
    <name type="scientific">Streptomyces naganishii JCM 4654</name>
    <dbReference type="NCBI Taxonomy" id="1306179"/>
    <lineage>
        <taxon>Bacteria</taxon>
        <taxon>Bacillati</taxon>
        <taxon>Actinomycetota</taxon>
        <taxon>Actinomycetes</taxon>
        <taxon>Kitasatosporales</taxon>
        <taxon>Streptomycetaceae</taxon>
        <taxon>Streptomyces</taxon>
    </lineage>
</organism>
<feature type="region of interest" description="Disordered" evidence="1">
    <location>
        <begin position="109"/>
        <end position="128"/>
    </location>
</feature>
<name>A0A919CVD0_9ACTN</name>
<feature type="region of interest" description="Disordered" evidence="1">
    <location>
        <begin position="25"/>
        <end position="81"/>
    </location>
</feature>
<sequence>MGPLRLTVCAGLLAAAALVPAAHAADHAADRAAAPRDRAVRAPATPVLSVPAAPARPPAPRPSTPRTTPPSARTSARRAVAAAPGTLHAVTGLLLAGAAAASLLLPKLLGKGRRGRGADRGSDHDVRR</sequence>
<gene>
    <name evidence="3" type="ORF">GCM10010508_30460</name>
</gene>
<feature type="signal peptide" evidence="2">
    <location>
        <begin position="1"/>
        <end position="24"/>
    </location>
</feature>
<dbReference type="RefSeq" id="WP_190178348.1">
    <property type="nucleotide sequence ID" value="NZ_BMVF01000007.1"/>
</dbReference>
<feature type="compositionally biased region" description="Pro residues" evidence="1">
    <location>
        <begin position="54"/>
        <end position="63"/>
    </location>
</feature>
<reference evidence="3" key="2">
    <citation type="submission" date="2020-09" db="EMBL/GenBank/DDBJ databases">
        <authorList>
            <person name="Sun Q."/>
            <person name="Ohkuma M."/>
        </authorList>
    </citation>
    <scope>NUCLEOTIDE SEQUENCE</scope>
    <source>
        <strain evidence="3">JCM 4654</strain>
    </source>
</reference>
<keyword evidence="2" id="KW-0732">Signal</keyword>
<reference evidence="3" key="1">
    <citation type="journal article" date="2014" name="Int. J. Syst. Evol. Microbiol.">
        <title>Complete genome sequence of Corynebacterium casei LMG S-19264T (=DSM 44701T), isolated from a smear-ripened cheese.</title>
        <authorList>
            <consortium name="US DOE Joint Genome Institute (JGI-PGF)"/>
            <person name="Walter F."/>
            <person name="Albersmeier A."/>
            <person name="Kalinowski J."/>
            <person name="Ruckert C."/>
        </authorList>
    </citation>
    <scope>NUCLEOTIDE SEQUENCE</scope>
    <source>
        <strain evidence="3">JCM 4654</strain>
    </source>
</reference>
<feature type="compositionally biased region" description="Low complexity" evidence="1">
    <location>
        <begin position="41"/>
        <end position="53"/>
    </location>
</feature>
<feature type="chain" id="PRO_5037503165" evidence="2">
    <location>
        <begin position="25"/>
        <end position="128"/>
    </location>
</feature>
<protein>
    <submittedName>
        <fullName evidence="3">Uncharacterized protein</fullName>
    </submittedName>
</protein>
<proteinExistence type="predicted"/>
<dbReference type="AlphaFoldDB" id="A0A919CVD0"/>
<dbReference type="EMBL" id="BMVF01000007">
    <property type="protein sequence ID" value="GHD89443.1"/>
    <property type="molecule type" value="Genomic_DNA"/>
</dbReference>
<feature type="compositionally biased region" description="Low complexity" evidence="1">
    <location>
        <begin position="64"/>
        <end position="81"/>
    </location>
</feature>